<evidence type="ECO:0000313" key="4">
    <source>
        <dbReference type="Proteomes" id="UP000253941"/>
    </source>
</evidence>
<dbReference type="InterPro" id="IPR011042">
    <property type="entry name" value="6-blade_b-propeller_TolB-like"/>
</dbReference>
<comment type="caution">
    <text evidence="3">The sequence shown here is derived from an EMBL/GenBank/DDBJ whole genome shotgun (WGS) entry which is preliminary data.</text>
</comment>
<feature type="signal peptide" evidence="1">
    <location>
        <begin position="1"/>
        <end position="22"/>
    </location>
</feature>
<dbReference type="Proteomes" id="UP000253941">
    <property type="component" value="Unassembled WGS sequence"/>
</dbReference>
<feature type="chain" id="PRO_5016571320" description="Glucose/Sorbosone dehydrogenase domain-containing protein" evidence="1">
    <location>
        <begin position="23"/>
        <end position="470"/>
    </location>
</feature>
<evidence type="ECO:0000256" key="1">
    <source>
        <dbReference type="SAM" id="SignalP"/>
    </source>
</evidence>
<organism evidence="3 4">
    <name type="scientific">Ferruginivarius sediminum</name>
    <dbReference type="NCBI Taxonomy" id="2661937"/>
    <lineage>
        <taxon>Bacteria</taxon>
        <taxon>Pseudomonadati</taxon>
        <taxon>Pseudomonadota</taxon>
        <taxon>Alphaproteobacteria</taxon>
        <taxon>Rhodospirillales</taxon>
        <taxon>Rhodospirillaceae</taxon>
        <taxon>Ferruginivarius</taxon>
    </lineage>
</organism>
<accession>A0A369TJ27</accession>
<dbReference type="SUPFAM" id="SSF50952">
    <property type="entry name" value="Soluble quinoprotein glucose dehydrogenase"/>
    <property type="match status" value="1"/>
</dbReference>
<reference evidence="3 4" key="1">
    <citation type="submission" date="2018-07" db="EMBL/GenBank/DDBJ databases">
        <title>Venubactetium sediminum gen. nov., sp. nov., isolated from a marine solar saltern.</title>
        <authorList>
            <person name="Wang S."/>
        </authorList>
    </citation>
    <scope>NUCLEOTIDE SEQUENCE [LARGE SCALE GENOMIC DNA]</scope>
    <source>
        <strain evidence="3 4">WD2A32</strain>
    </source>
</reference>
<dbReference type="RefSeq" id="WP_114581471.1">
    <property type="nucleotide sequence ID" value="NZ_QPMH01000004.1"/>
</dbReference>
<proteinExistence type="predicted"/>
<dbReference type="PANTHER" id="PTHR19328:SF75">
    <property type="entry name" value="ALDOSE SUGAR DEHYDROGENASE YLII"/>
    <property type="match status" value="1"/>
</dbReference>
<keyword evidence="4" id="KW-1185">Reference proteome</keyword>
<dbReference type="AlphaFoldDB" id="A0A369TJ27"/>
<keyword evidence="1" id="KW-0732">Signal</keyword>
<dbReference type="EMBL" id="QPMH01000004">
    <property type="protein sequence ID" value="RDD62896.1"/>
    <property type="molecule type" value="Genomic_DNA"/>
</dbReference>
<dbReference type="Pfam" id="PF07995">
    <property type="entry name" value="GSDH"/>
    <property type="match status" value="1"/>
</dbReference>
<dbReference type="PANTHER" id="PTHR19328">
    <property type="entry name" value="HEDGEHOG-INTERACTING PROTEIN"/>
    <property type="match status" value="1"/>
</dbReference>
<gene>
    <name evidence="3" type="ORF">DRB17_05850</name>
</gene>
<dbReference type="Gene3D" id="2.120.10.30">
    <property type="entry name" value="TolB, C-terminal domain"/>
    <property type="match status" value="1"/>
</dbReference>
<evidence type="ECO:0000259" key="2">
    <source>
        <dbReference type="Pfam" id="PF07995"/>
    </source>
</evidence>
<dbReference type="InterPro" id="IPR012938">
    <property type="entry name" value="Glc/Sorbosone_DH"/>
</dbReference>
<evidence type="ECO:0000313" key="3">
    <source>
        <dbReference type="EMBL" id="RDD62896.1"/>
    </source>
</evidence>
<feature type="domain" description="Glucose/Sorbosone dehydrogenase" evidence="2">
    <location>
        <begin position="56"/>
        <end position="325"/>
    </location>
</feature>
<sequence length="470" mass="50988">MRLGRPIAAFAVATLLALPVAAQQVPQTVDEVAQPGGTLPGNPKVALVKVADGFADPVNVANAGDGSGRLFVVERVGRIKIVNEDGSVNEDPFLDLTKLNPLGSIVQTGFVEQGLYAVAFHPNFEENGHFFVHYASLPFNGDGMIVRFTVDPDSPDVVSAERANETSKVIMRIEQPWYNHNGGQIEFGPDGYLYIGSGDGGWEGDPLQAGKDLSTKLAKMLRIDVDTENGAYAIPESNPFAHASDERLMNLFGITEEQFAEIRTKADPAIWAYGVRNPYEFAFDPETGDLFIADVGQNHWEEIIWQPADSKGGEYYGWPDMGAGQCHPLTGPDTECPTVGVLPVAQYPHQTPYPGADQLDENWGCSAQGLGVARYGGMDGAYLVGDWCSGRLWGLGWDGDNETWQFQELLQTGLQFTAGGLDEDGYVMAVTANNFYLADQGPEANPPGTLWRVMPRDEVPEGAEVARTKQ</sequence>
<dbReference type="InterPro" id="IPR011041">
    <property type="entry name" value="Quinoprot_gluc/sorb_DH_b-prop"/>
</dbReference>
<name>A0A369TJ27_9PROT</name>
<protein>
    <recommendedName>
        <fullName evidence="2">Glucose/Sorbosone dehydrogenase domain-containing protein</fullName>
    </recommendedName>
</protein>